<evidence type="ECO:0000313" key="1">
    <source>
        <dbReference type="EMBL" id="GMH25329.1"/>
    </source>
</evidence>
<reference evidence="1" key="1">
    <citation type="submission" date="2023-05" db="EMBL/GenBank/DDBJ databases">
        <title>Nepenthes gracilis genome sequencing.</title>
        <authorList>
            <person name="Fukushima K."/>
        </authorList>
    </citation>
    <scope>NUCLEOTIDE SEQUENCE</scope>
    <source>
        <strain evidence="1">SING2019-196</strain>
    </source>
</reference>
<accession>A0AAD3T9U9</accession>
<dbReference type="AlphaFoldDB" id="A0AAD3T9U9"/>
<dbReference type="Proteomes" id="UP001279734">
    <property type="component" value="Unassembled WGS sequence"/>
</dbReference>
<gene>
    <name evidence="1" type="ORF">Nepgr_027172</name>
</gene>
<keyword evidence="2" id="KW-1185">Reference proteome</keyword>
<protein>
    <submittedName>
        <fullName evidence="1">Uncharacterized protein</fullName>
    </submittedName>
</protein>
<proteinExistence type="predicted"/>
<comment type="caution">
    <text evidence="1">The sequence shown here is derived from an EMBL/GenBank/DDBJ whole genome shotgun (WGS) entry which is preliminary data.</text>
</comment>
<dbReference type="EMBL" id="BSYO01000029">
    <property type="protein sequence ID" value="GMH25329.1"/>
    <property type="molecule type" value="Genomic_DNA"/>
</dbReference>
<sequence>MLSLASIGYYGCSTPVSLSIPCQSASTVRIASLDALPGSVKLQSACPQAPTHESGSHIGLEDCPFDRMLDAEALKVSSSAHVVPSSIGLGIVLFSLAADSDSVPVETEAGLKGVQVDDGGASYSTLVDPDGAH</sequence>
<name>A0AAD3T9U9_NEPGR</name>
<evidence type="ECO:0000313" key="2">
    <source>
        <dbReference type="Proteomes" id="UP001279734"/>
    </source>
</evidence>
<organism evidence="1 2">
    <name type="scientific">Nepenthes gracilis</name>
    <name type="common">Slender pitcher plant</name>
    <dbReference type="NCBI Taxonomy" id="150966"/>
    <lineage>
        <taxon>Eukaryota</taxon>
        <taxon>Viridiplantae</taxon>
        <taxon>Streptophyta</taxon>
        <taxon>Embryophyta</taxon>
        <taxon>Tracheophyta</taxon>
        <taxon>Spermatophyta</taxon>
        <taxon>Magnoliopsida</taxon>
        <taxon>eudicotyledons</taxon>
        <taxon>Gunneridae</taxon>
        <taxon>Pentapetalae</taxon>
        <taxon>Caryophyllales</taxon>
        <taxon>Nepenthaceae</taxon>
        <taxon>Nepenthes</taxon>
    </lineage>
</organism>